<keyword evidence="1" id="KW-1133">Transmembrane helix</keyword>
<sequence>MLHVDALMKVLPLALDGWFGVFLVTAVAIVSIYLLNWITSGKSKKD</sequence>
<keyword evidence="3" id="KW-1185">Reference proteome</keyword>
<reference evidence="2 3" key="1">
    <citation type="submission" date="2021-06" db="EMBL/GenBank/DDBJ databases">
        <authorList>
            <person name="Sun Q."/>
            <person name="Li D."/>
        </authorList>
    </citation>
    <scope>NUCLEOTIDE SEQUENCE [LARGE SCALE GENOMIC DNA]</scope>
    <source>
        <strain evidence="2 3">MSJ-2</strain>
    </source>
</reference>
<dbReference type="Proteomes" id="UP000787672">
    <property type="component" value="Unassembled WGS sequence"/>
</dbReference>
<gene>
    <name evidence="2" type="ORF">KQI82_07565</name>
</gene>
<keyword evidence="1" id="KW-0812">Transmembrane</keyword>
<name>A0ABS6FAU3_9FIRM</name>
<keyword evidence="1" id="KW-0472">Membrane</keyword>
<organism evidence="2 3">
    <name type="scientific">Dysosmobacter acutus</name>
    <dbReference type="NCBI Taxonomy" id="2841504"/>
    <lineage>
        <taxon>Bacteria</taxon>
        <taxon>Bacillati</taxon>
        <taxon>Bacillota</taxon>
        <taxon>Clostridia</taxon>
        <taxon>Eubacteriales</taxon>
        <taxon>Oscillospiraceae</taxon>
        <taxon>Dysosmobacter</taxon>
    </lineage>
</organism>
<accession>A0ABS6FAU3</accession>
<proteinExistence type="predicted"/>
<evidence type="ECO:0000256" key="1">
    <source>
        <dbReference type="SAM" id="Phobius"/>
    </source>
</evidence>
<comment type="caution">
    <text evidence="2">The sequence shown here is derived from an EMBL/GenBank/DDBJ whole genome shotgun (WGS) entry which is preliminary data.</text>
</comment>
<dbReference type="EMBL" id="JAHLQN010000001">
    <property type="protein sequence ID" value="MBU5626771.1"/>
    <property type="molecule type" value="Genomic_DNA"/>
</dbReference>
<feature type="transmembrane region" description="Helical" evidence="1">
    <location>
        <begin position="17"/>
        <end position="38"/>
    </location>
</feature>
<evidence type="ECO:0000313" key="2">
    <source>
        <dbReference type="EMBL" id="MBU5626771.1"/>
    </source>
</evidence>
<dbReference type="RefSeq" id="WP_216632219.1">
    <property type="nucleotide sequence ID" value="NZ_JAHLQN010000001.1"/>
</dbReference>
<evidence type="ECO:0000313" key="3">
    <source>
        <dbReference type="Proteomes" id="UP000787672"/>
    </source>
</evidence>
<protein>
    <submittedName>
        <fullName evidence="2">Oxaloacetate decarboxylase</fullName>
    </submittedName>
</protein>